<feature type="transmembrane region" description="Helical" evidence="1">
    <location>
        <begin position="20"/>
        <end position="40"/>
    </location>
</feature>
<name>T1AL23_9ZZZZ</name>
<accession>T1AL23</accession>
<feature type="non-terminal residue" evidence="2">
    <location>
        <position position="140"/>
    </location>
</feature>
<comment type="caution">
    <text evidence="2">The sequence shown here is derived from an EMBL/GenBank/DDBJ whole genome shotgun (WGS) entry which is preliminary data.</text>
</comment>
<gene>
    <name evidence="2" type="ORF">B1B_14540</name>
</gene>
<feature type="transmembrane region" description="Helical" evidence="1">
    <location>
        <begin position="65"/>
        <end position="91"/>
    </location>
</feature>
<proteinExistence type="predicted"/>
<dbReference type="EMBL" id="AUZY01009639">
    <property type="protein sequence ID" value="EQD41454.1"/>
    <property type="molecule type" value="Genomic_DNA"/>
</dbReference>
<keyword evidence="1" id="KW-1133">Transmembrane helix</keyword>
<organism evidence="2">
    <name type="scientific">mine drainage metagenome</name>
    <dbReference type="NCBI Taxonomy" id="410659"/>
    <lineage>
        <taxon>unclassified sequences</taxon>
        <taxon>metagenomes</taxon>
        <taxon>ecological metagenomes</taxon>
    </lineage>
</organism>
<reference evidence="2" key="2">
    <citation type="journal article" date="2014" name="ISME J.">
        <title>Microbial stratification in low pH oxic and suboxic macroscopic growths along an acid mine drainage.</title>
        <authorList>
            <person name="Mendez-Garcia C."/>
            <person name="Mesa V."/>
            <person name="Sprenger R.R."/>
            <person name="Richter M."/>
            <person name="Diez M.S."/>
            <person name="Solano J."/>
            <person name="Bargiela R."/>
            <person name="Golyshina O.V."/>
            <person name="Manteca A."/>
            <person name="Ramos J.L."/>
            <person name="Gallego J.R."/>
            <person name="Llorente I."/>
            <person name="Martins Dos Santos V.A."/>
            <person name="Jensen O.N."/>
            <person name="Pelaez A.I."/>
            <person name="Sanchez J."/>
            <person name="Ferrer M."/>
        </authorList>
    </citation>
    <scope>NUCLEOTIDE SEQUENCE</scope>
</reference>
<evidence type="ECO:0000256" key="1">
    <source>
        <dbReference type="SAM" id="Phobius"/>
    </source>
</evidence>
<keyword evidence="1" id="KW-0472">Membrane</keyword>
<keyword evidence="1" id="KW-0812">Transmembrane</keyword>
<evidence type="ECO:0000313" key="2">
    <source>
        <dbReference type="EMBL" id="EQD41454.1"/>
    </source>
</evidence>
<evidence type="ECO:0008006" key="3">
    <source>
        <dbReference type="Google" id="ProtNLM"/>
    </source>
</evidence>
<sequence>MIRLVRGEVLKYRTLKSTWVLMASGAAITLLIIFMILYGVERNPGSGGGISGGPAGMLQFRSARWYPYILGMSYTYSQLFGVVLGIICVTGEFRYNTASFTFLVEPRRSRVLLAKLISSAIWGLIYGMLVVILVMAFGSL</sequence>
<protein>
    <recommendedName>
        <fullName evidence="3">ABC transporter permease</fullName>
    </recommendedName>
</protein>
<reference evidence="2" key="1">
    <citation type="submission" date="2013-08" db="EMBL/GenBank/DDBJ databases">
        <authorList>
            <person name="Mendez C."/>
            <person name="Richter M."/>
            <person name="Ferrer M."/>
            <person name="Sanchez J."/>
        </authorList>
    </citation>
    <scope>NUCLEOTIDE SEQUENCE</scope>
</reference>
<dbReference type="AlphaFoldDB" id="T1AL23"/>
<feature type="transmembrane region" description="Helical" evidence="1">
    <location>
        <begin position="112"/>
        <end position="137"/>
    </location>
</feature>